<dbReference type="GeneID" id="17280530"/>
<dbReference type="HOGENOM" id="CLU_668074_0_0_1"/>
<evidence type="ECO:0000256" key="1">
    <source>
        <dbReference type="SAM" id="MobiDB-lite"/>
    </source>
</evidence>
<proteinExistence type="predicted"/>
<dbReference type="Gene3D" id="3.90.245.10">
    <property type="entry name" value="Ribonucleoside hydrolase-like"/>
    <property type="match status" value="1"/>
</dbReference>
<evidence type="ECO:0000313" key="2">
    <source>
        <dbReference type="EnsemblProtists" id="EOD35262"/>
    </source>
</evidence>
<dbReference type="InterPro" id="IPR036452">
    <property type="entry name" value="Ribo_hydro-like"/>
</dbReference>
<reference evidence="3" key="1">
    <citation type="journal article" date="2013" name="Nature">
        <title>Pan genome of the phytoplankton Emiliania underpins its global distribution.</title>
        <authorList>
            <person name="Read B.A."/>
            <person name="Kegel J."/>
            <person name="Klute M.J."/>
            <person name="Kuo A."/>
            <person name="Lefebvre S.C."/>
            <person name="Maumus F."/>
            <person name="Mayer C."/>
            <person name="Miller J."/>
            <person name="Monier A."/>
            <person name="Salamov A."/>
            <person name="Young J."/>
            <person name="Aguilar M."/>
            <person name="Claverie J.M."/>
            <person name="Frickenhaus S."/>
            <person name="Gonzalez K."/>
            <person name="Herman E.K."/>
            <person name="Lin Y.C."/>
            <person name="Napier J."/>
            <person name="Ogata H."/>
            <person name="Sarno A.F."/>
            <person name="Shmutz J."/>
            <person name="Schroeder D."/>
            <person name="de Vargas C."/>
            <person name="Verret F."/>
            <person name="von Dassow P."/>
            <person name="Valentin K."/>
            <person name="Van de Peer Y."/>
            <person name="Wheeler G."/>
            <person name="Dacks J.B."/>
            <person name="Delwiche C.F."/>
            <person name="Dyhrman S.T."/>
            <person name="Glockner G."/>
            <person name="John U."/>
            <person name="Richards T."/>
            <person name="Worden A.Z."/>
            <person name="Zhang X."/>
            <person name="Grigoriev I.V."/>
            <person name="Allen A.E."/>
            <person name="Bidle K."/>
            <person name="Borodovsky M."/>
            <person name="Bowler C."/>
            <person name="Brownlee C."/>
            <person name="Cock J.M."/>
            <person name="Elias M."/>
            <person name="Gladyshev V.N."/>
            <person name="Groth M."/>
            <person name="Guda C."/>
            <person name="Hadaegh A."/>
            <person name="Iglesias-Rodriguez M.D."/>
            <person name="Jenkins J."/>
            <person name="Jones B.M."/>
            <person name="Lawson T."/>
            <person name="Leese F."/>
            <person name="Lindquist E."/>
            <person name="Lobanov A."/>
            <person name="Lomsadze A."/>
            <person name="Malik S.B."/>
            <person name="Marsh M.E."/>
            <person name="Mackinder L."/>
            <person name="Mock T."/>
            <person name="Mueller-Roeber B."/>
            <person name="Pagarete A."/>
            <person name="Parker M."/>
            <person name="Probert I."/>
            <person name="Quesneville H."/>
            <person name="Raines C."/>
            <person name="Rensing S.A."/>
            <person name="Riano-Pachon D.M."/>
            <person name="Richier S."/>
            <person name="Rokitta S."/>
            <person name="Shiraiwa Y."/>
            <person name="Soanes D.M."/>
            <person name="van der Giezen M."/>
            <person name="Wahlund T.M."/>
            <person name="Williams B."/>
            <person name="Wilson W."/>
            <person name="Wolfe G."/>
            <person name="Wurch L.L."/>
        </authorList>
    </citation>
    <scope>NUCLEOTIDE SEQUENCE</scope>
</reference>
<dbReference type="PaxDb" id="2903-EOD35262"/>
<reference evidence="2" key="2">
    <citation type="submission" date="2024-10" db="UniProtKB">
        <authorList>
            <consortium name="EnsemblProtists"/>
        </authorList>
    </citation>
    <scope>IDENTIFICATION</scope>
</reference>
<evidence type="ECO:0000313" key="3">
    <source>
        <dbReference type="Proteomes" id="UP000013827"/>
    </source>
</evidence>
<dbReference type="RefSeq" id="XP_005787691.1">
    <property type="nucleotide sequence ID" value="XM_005787634.1"/>
</dbReference>
<name>A0A0D3KHM7_EMIH1</name>
<dbReference type="EnsemblProtists" id="EOD35262">
    <property type="protein sequence ID" value="EOD35262"/>
    <property type="gene ID" value="EMIHUDRAFT_227569"/>
</dbReference>
<protein>
    <recommendedName>
        <fullName evidence="4">Inosine/uridine-preferring nucleoside hydrolase domain-containing protein</fullName>
    </recommendedName>
</protein>
<sequence length="412" mass="44828">MLEAIYAEPFSFRWRLLPLLRAETVEKKLKECVVLTDDEKMTECLQAIPGEEKRFLNTRISTLNLLRAIGTTPSTLAQTDNHAAWCPDRGMEESFQGLTRFVKLFSHTETMAKTAADTPVYRGSTRFITGSNPDAQREASSAHRRRARAVTDPVGDPLYVLCLGAPTNVANALLIAPEIAANIVVVWDASSSLTDGRVVLGGLNLNSDLVATRVLFESGVPLLYVPGFPTAQGVQLSRPEMDAWFKSEGPVSDALWERYATNPDYFSFGTSKWNQPGTTRMMWDTSVIQPFVQGQTFGYRNVSAPRLVQLNATCDSLFDVSCKGTYPGDPAGHLGEYTCEQLSEDGRTCDDALFLTAGERVPTHAPTPGAGGRAGAEIGAGRSVVEMTFQGGLASRSNPNRDLLVKLNLAGL</sequence>
<accession>A0A0D3KHM7</accession>
<dbReference type="Proteomes" id="UP000013827">
    <property type="component" value="Unassembled WGS sequence"/>
</dbReference>
<feature type="region of interest" description="Disordered" evidence="1">
    <location>
        <begin position="126"/>
        <end position="147"/>
    </location>
</feature>
<dbReference type="AlphaFoldDB" id="A0A0D3KHM7"/>
<dbReference type="KEGG" id="ehx:EMIHUDRAFT_227569"/>
<organism evidence="2 3">
    <name type="scientific">Emiliania huxleyi (strain CCMP1516)</name>
    <dbReference type="NCBI Taxonomy" id="280463"/>
    <lineage>
        <taxon>Eukaryota</taxon>
        <taxon>Haptista</taxon>
        <taxon>Haptophyta</taxon>
        <taxon>Prymnesiophyceae</taxon>
        <taxon>Isochrysidales</taxon>
        <taxon>Noelaerhabdaceae</taxon>
        <taxon>Emiliania</taxon>
    </lineage>
</organism>
<keyword evidence="3" id="KW-1185">Reference proteome</keyword>
<evidence type="ECO:0008006" key="4">
    <source>
        <dbReference type="Google" id="ProtNLM"/>
    </source>
</evidence>
<dbReference type="SUPFAM" id="SSF53590">
    <property type="entry name" value="Nucleoside hydrolase"/>
    <property type="match status" value="1"/>
</dbReference>
<dbReference type="GO" id="GO:0016799">
    <property type="term" value="F:hydrolase activity, hydrolyzing N-glycosyl compounds"/>
    <property type="evidence" value="ECO:0007669"/>
    <property type="project" value="InterPro"/>
</dbReference>